<protein>
    <recommendedName>
        <fullName evidence="2">Dehydrogenase FUB6</fullName>
    </recommendedName>
    <alternativeName>
        <fullName evidence="3">Fusaric acid biosynthesis protein 6</fullName>
    </alternativeName>
</protein>
<reference evidence="5 6" key="1">
    <citation type="submission" date="2023-04" db="EMBL/GenBank/DDBJ databases">
        <title>Colletotrichum tabacum stain YC1 causing leaf anthracnose on Nicotiana tabacum(L.) cv.</title>
        <authorList>
            <person name="Ji Z."/>
            <person name="Wang M."/>
            <person name="Zhang J."/>
            <person name="Wang N."/>
            <person name="Zhou Z."/>
        </authorList>
    </citation>
    <scope>NUCLEOTIDE SEQUENCE [LARGE SCALE GENOMIC DNA]</scope>
    <source>
        <strain evidence="5 6">YC1</strain>
    </source>
</reference>
<dbReference type="InterPro" id="IPR036291">
    <property type="entry name" value="NAD(P)-bd_dom_sf"/>
</dbReference>
<dbReference type="SUPFAM" id="SSF50129">
    <property type="entry name" value="GroES-like"/>
    <property type="match status" value="1"/>
</dbReference>
<evidence type="ECO:0000313" key="5">
    <source>
        <dbReference type="EMBL" id="KAK6210114.1"/>
    </source>
</evidence>
<evidence type="ECO:0000313" key="6">
    <source>
        <dbReference type="Proteomes" id="UP001327957"/>
    </source>
</evidence>
<dbReference type="AlphaFoldDB" id="A0AAV9T027"/>
<dbReference type="InterPro" id="IPR045010">
    <property type="entry name" value="MDR_fam"/>
</dbReference>
<dbReference type="FunFam" id="3.40.50.720:FF:000121">
    <property type="entry name" value="Prostaglandin reductase 2"/>
    <property type="match status" value="1"/>
</dbReference>
<dbReference type="CDD" id="cd05288">
    <property type="entry name" value="PGDH"/>
    <property type="match status" value="1"/>
</dbReference>
<dbReference type="PANTHER" id="PTHR43205:SF42">
    <property type="entry name" value="ALCOHOL DEHYDROGENASE, ZINC-CONTAINING (AFU_ORTHOLOGUE AFUA_7G04530)"/>
    <property type="match status" value="1"/>
</dbReference>
<dbReference type="Gene3D" id="3.90.180.10">
    <property type="entry name" value="Medium-chain alcohol dehydrogenases, catalytic domain"/>
    <property type="match status" value="1"/>
</dbReference>
<name>A0AAV9T027_9PEZI</name>
<gene>
    <name evidence="5" type="ORF">QIS74_11698</name>
</gene>
<dbReference type="Pfam" id="PF00107">
    <property type="entry name" value="ADH_zinc_N"/>
    <property type="match status" value="1"/>
</dbReference>
<evidence type="ECO:0000259" key="4">
    <source>
        <dbReference type="SMART" id="SM00829"/>
    </source>
</evidence>
<dbReference type="GO" id="GO:0016628">
    <property type="term" value="F:oxidoreductase activity, acting on the CH-CH group of donors, NAD or NADP as acceptor"/>
    <property type="evidence" value="ECO:0007669"/>
    <property type="project" value="InterPro"/>
</dbReference>
<dbReference type="InterPro" id="IPR011032">
    <property type="entry name" value="GroES-like_sf"/>
</dbReference>
<dbReference type="Gene3D" id="3.40.50.720">
    <property type="entry name" value="NAD(P)-binding Rossmann-like Domain"/>
    <property type="match status" value="1"/>
</dbReference>
<dbReference type="InterPro" id="IPR013149">
    <property type="entry name" value="ADH-like_C"/>
</dbReference>
<proteinExistence type="predicted"/>
<keyword evidence="6" id="KW-1185">Reference proteome</keyword>
<keyword evidence="1" id="KW-0560">Oxidoreductase</keyword>
<organism evidence="5 6">
    <name type="scientific">Colletotrichum tabaci</name>
    <dbReference type="NCBI Taxonomy" id="1209068"/>
    <lineage>
        <taxon>Eukaryota</taxon>
        <taxon>Fungi</taxon>
        <taxon>Dikarya</taxon>
        <taxon>Ascomycota</taxon>
        <taxon>Pezizomycotina</taxon>
        <taxon>Sordariomycetes</taxon>
        <taxon>Hypocreomycetidae</taxon>
        <taxon>Glomerellales</taxon>
        <taxon>Glomerellaceae</taxon>
        <taxon>Colletotrichum</taxon>
        <taxon>Colletotrichum destructivum species complex</taxon>
    </lineage>
</organism>
<accession>A0AAV9T027</accession>
<dbReference type="PANTHER" id="PTHR43205">
    <property type="entry name" value="PROSTAGLANDIN REDUCTASE"/>
    <property type="match status" value="1"/>
</dbReference>
<dbReference type="InterPro" id="IPR020843">
    <property type="entry name" value="ER"/>
</dbReference>
<evidence type="ECO:0000256" key="1">
    <source>
        <dbReference type="ARBA" id="ARBA00023002"/>
    </source>
</evidence>
<dbReference type="Proteomes" id="UP001327957">
    <property type="component" value="Unassembled WGS sequence"/>
</dbReference>
<dbReference type="Pfam" id="PF16884">
    <property type="entry name" value="ADH_N_2"/>
    <property type="match status" value="1"/>
</dbReference>
<dbReference type="InterPro" id="IPR041694">
    <property type="entry name" value="ADH_N_2"/>
</dbReference>
<dbReference type="SMART" id="SM00829">
    <property type="entry name" value="PKS_ER"/>
    <property type="match status" value="1"/>
</dbReference>
<evidence type="ECO:0000256" key="2">
    <source>
        <dbReference type="ARBA" id="ARBA00069006"/>
    </source>
</evidence>
<dbReference type="SUPFAM" id="SSF51735">
    <property type="entry name" value="NAD(P)-binding Rossmann-fold domains"/>
    <property type="match status" value="1"/>
</dbReference>
<comment type="caution">
    <text evidence="5">The sequence shown here is derived from an EMBL/GenBank/DDBJ whole genome shotgun (WGS) entry which is preliminary data.</text>
</comment>
<dbReference type="EMBL" id="JASAOK010000047">
    <property type="protein sequence ID" value="KAK6210114.1"/>
    <property type="molecule type" value="Genomic_DNA"/>
</dbReference>
<evidence type="ECO:0000256" key="3">
    <source>
        <dbReference type="ARBA" id="ARBA00083301"/>
    </source>
</evidence>
<feature type="domain" description="Enoyl reductase (ER)" evidence="4">
    <location>
        <begin position="21"/>
        <end position="337"/>
    </location>
</feature>
<sequence>MALQNLEIVLAERPTGDIIPGRTFKQKTSAAPTENDLQDGEVLVENLFMSLDPAMRGFLDDTRSYWPPVQIGERMRALTVSRVLASKSTKVSKGDIIPVPAGWAEYSIIAAQDVPDASAFPEVTNPADYLSSLGITALTAYFGILRIGDPKAGETVVISGAAGATGSVAGQIAKIRGARVIGIAGSDEKCRWLTEELGFDVAINYKNADYIAKLEEATPDFIDIFFDNVGGTILDSALARANPHARFVLSGNISQYNSSTPQQFLHFTKVITLRLKMQGFIILDYSDEFRAAREQLIRWLDEGKIQRKETVVRGGLAVAEQALVDLYKGVNTGKLLVEIKEDKAIKL</sequence>